<organism evidence="1 2">
    <name type="scientific">Profundibacterium mesophilum KAUST100406-0324</name>
    <dbReference type="NCBI Taxonomy" id="1037889"/>
    <lineage>
        <taxon>Bacteria</taxon>
        <taxon>Pseudomonadati</taxon>
        <taxon>Pseudomonadota</taxon>
        <taxon>Alphaproteobacteria</taxon>
        <taxon>Rhodobacterales</taxon>
        <taxon>Roseobacteraceae</taxon>
        <taxon>Profundibacterium</taxon>
    </lineage>
</organism>
<dbReference type="InterPro" id="IPR003669">
    <property type="entry name" value="Thymidylate_synthase_ThyX"/>
</dbReference>
<gene>
    <name evidence="1" type="ORF">PMES_02611</name>
</gene>
<comment type="caution">
    <text evidence="1">The sequence shown here is derived from an EMBL/GenBank/DDBJ whole genome shotgun (WGS) entry which is preliminary data.</text>
</comment>
<reference evidence="1" key="1">
    <citation type="submission" date="2013-03" db="EMBL/GenBank/DDBJ databases">
        <title>Genome Sequence of the Profundibacterium mesophilum strain KAUST100406-0324T from Red Sea, a novel genus in the family Rhodobacteraceae.</title>
        <authorList>
            <person name="Essack M."/>
            <person name="Alam I."/>
            <person name="Lafi F."/>
            <person name="Alawi W."/>
            <person name="Kamanu F."/>
            <person name="Al-Suwailem A."/>
            <person name="Lee O.O."/>
            <person name="Xu Y."/>
            <person name="Bajic V."/>
            <person name="Qian P.-Y."/>
            <person name="Archer J."/>
        </authorList>
    </citation>
    <scope>NUCLEOTIDE SEQUENCE</scope>
    <source>
        <strain evidence="1">KAUST100406-0324</strain>
    </source>
</reference>
<accession>A0A921TB87</accession>
<sequence length="277" mass="30957">MSAAGLKADVVLASACDGAPTITTLHVRLPRFVWAEMLTHRVLSRNARSSRAVPIARMIDEVEADPVVPWHWQANQRGMQGGEYLGRVAVANMERAWRAAAVDAAYSAKALADWGLHKQVVNRLLEPFLWIDALITGTEWGNFFALRDHPDAEPHIRDLAAMMRDAIEAASVQHLDPGDWHLPYLRDAERGEPVPWQRTLSAVRCARISYAPFGGQDTREAEEARARKLMGPPLHASAFEHPAMADPDGWHAKHHRNFRGWAQSRAFVEEEMSNVTA</sequence>
<dbReference type="SUPFAM" id="SSF69796">
    <property type="entry name" value="Thymidylate synthase-complementing protein Thy1"/>
    <property type="match status" value="1"/>
</dbReference>
<protein>
    <submittedName>
        <fullName evidence="1">Thymidylate synthase complementing protein domain containing protein</fullName>
    </submittedName>
</protein>
<dbReference type="EMBL" id="APKE01000032">
    <property type="protein sequence ID" value="KAF0675090.1"/>
    <property type="molecule type" value="Genomic_DNA"/>
</dbReference>
<dbReference type="Gene3D" id="3.30.1360.170">
    <property type="match status" value="1"/>
</dbReference>
<dbReference type="GO" id="GO:0006231">
    <property type="term" value="P:dTMP biosynthetic process"/>
    <property type="evidence" value="ECO:0007669"/>
    <property type="project" value="InterPro"/>
</dbReference>
<dbReference type="Pfam" id="PF02511">
    <property type="entry name" value="Thy1"/>
    <property type="match status" value="1"/>
</dbReference>
<dbReference type="InterPro" id="IPR036098">
    <property type="entry name" value="Thymidylate_synthase_ThyX_sf"/>
</dbReference>
<keyword evidence="2" id="KW-1185">Reference proteome</keyword>
<evidence type="ECO:0000313" key="2">
    <source>
        <dbReference type="Proteomes" id="UP000698242"/>
    </source>
</evidence>
<dbReference type="GO" id="GO:0050660">
    <property type="term" value="F:flavin adenine dinucleotide binding"/>
    <property type="evidence" value="ECO:0007669"/>
    <property type="project" value="InterPro"/>
</dbReference>
<dbReference type="GO" id="GO:0050797">
    <property type="term" value="F:thymidylate synthase (FAD) activity"/>
    <property type="evidence" value="ECO:0007669"/>
    <property type="project" value="InterPro"/>
</dbReference>
<dbReference type="Proteomes" id="UP000698242">
    <property type="component" value="Unassembled WGS sequence"/>
</dbReference>
<name>A0A921TB87_9RHOB</name>
<dbReference type="AlphaFoldDB" id="A0A921TB87"/>
<dbReference type="RefSeq" id="WP_159966143.1">
    <property type="nucleotide sequence ID" value="NZ_APKE01000032.1"/>
</dbReference>
<dbReference type="OrthoDB" id="9156729at2"/>
<evidence type="ECO:0000313" key="1">
    <source>
        <dbReference type="EMBL" id="KAF0675090.1"/>
    </source>
</evidence>
<proteinExistence type="predicted"/>